<dbReference type="AlphaFoldDB" id="A0AAV4M8S1"/>
<feature type="transmembrane region" description="Helical" evidence="1">
    <location>
        <begin position="54"/>
        <end position="70"/>
    </location>
</feature>
<sequence length="102" mass="11631">MQVFAAATSSTDSMNRKIPFAKSCVLSGFFFLPDVYLTITLIVRRRSARKPRQITTLILPYLKILFFLYFRDVPCPAVRINALYAPALTSGPLRSRFREPPC</sequence>
<keyword evidence="1" id="KW-0472">Membrane</keyword>
<gene>
    <name evidence="2" type="ORF">CDAR_122421</name>
</gene>
<accession>A0AAV4M8S1</accession>
<evidence type="ECO:0000313" key="3">
    <source>
        <dbReference type="Proteomes" id="UP001054837"/>
    </source>
</evidence>
<dbReference type="EMBL" id="BPLQ01000204">
    <property type="protein sequence ID" value="GIX68818.1"/>
    <property type="molecule type" value="Genomic_DNA"/>
</dbReference>
<keyword evidence="1" id="KW-0812">Transmembrane</keyword>
<reference evidence="2 3" key="1">
    <citation type="submission" date="2021-06" db="EMBL/GenBank/DDBJ databases">
        <title>Caerostris darwini draft genome.</title>
        <authorList>
            <person name="Kono N."/>
            <person name="Arakawa K."/>
        </authorList>
    </citation>
    <scope>NUCLEOTIDE SEQUENCE [LARGE SCALE GENOMIC DNA]</scope>
</reference>
<keyword evidence="3" id="KW-1185">Reference proteome</keyword>
<dbReference type="Proteomes" id="UP001054837">
    <property type="component" value="Unassembled WGS sequence"/>
</dbReference>
<organism evidence="2 3">
    <name type="scientific">Caerostris darwini</name>
    <dbReference type="NCBI Taxonomy" id="1538125"/>
    <lineage>
        <taxon>Eukaryota</taxon>
        <taxon>Metazoa</taxon>
        <taxon>Ecdysozoa</taxon>
        <taxon>Arthropoda</taxon>
        <taxon>Chelicerata</taxon>
        <taxon>Arachnida</taxon>
        <taxon>Araneae</taxon>
        <taxon>Araneomorphae</taxon>
        <taxon>Entelegynae</taxon>
        <taxon>Araneoidea</taxon>
        <taxon>Araneidae</taxon>
        <taxon>Caerostris</taxon>
    </lineage>
</organism>
<evidence type="ECO:0000256" key="1">
    <source>
        <dbReference type="SAM" id="Phobius"/>
    </source>
</evidence>
<feature type="transmembrane region" description="Helical" evidence="1">
    <location>
        <begin position="20"/>
        <end position="42"/>
    </location>
</feature>
<comment type="caution">
    <text evidence="2">The sequence shown here is derived from an EMBL/GenBank/DDBJ whole genome shotgun (WGS) entry which is preliminary data.</text>
</comment>
<name>A0AAV4M8S1_9ARAC</name>
<proteinExistence type="predicted"/>
<keyword evidence="1" id="KW-1133">Transmembrane helix</keyword>
<evidence type="ECO:0000313" key="2">
    <source>
        <dbReference type="EMBL" id="GIX68818.1"/>
    </source>
</evidence>
<protein>
    <submittedName>
        <fullName evidence="2">Uncharacterized protein</fullName>
    </submittedName>
</protein>